<gene>
    <name evidence="2" type="ORF">NPX13_g5012</name>
</gene>
<comment type="caution">
    <text evidence="2">The sequence shown here is derived from an EMBL/GenBank/DDBJ whole genome shotgun (WGS) entry which is preliminary data.</text>
</comment>
<keyword evidence="3" id="KW-1185">Reference proteome</keyword>
<feature type="compositionally biased region" description="Basic residues" evidence="1">
    <location>
        <begin position="44"/>
        <end position="60"/>
    </location>
</feature>
<evidence type="ECO:0000256" key="1">
    <source>
        <dbReference type="SAM" id="MobiDB-lite"/>
    </source>
</evidence>
<reference evidence="2" key="1">
    <citation type="submission" date="2022-07" db="EMBL/GenBank/DDBJ databases">
        <title>Genome Sequence of Xylaria arbuscula.</title>
        <authorList>
            <person name="Buettner E."/>
        </authorList>
    </citation>
    <scope>NUCLEOTIDE SEQUENCE</scope>
    <source>
        <strain evidence="2">VT107</strain>
    </source>
</reference>
<feature type="compositionally biased region" description="Basic and acidic residues" evidence="1">
    <location>
        <begin position="88"/>
        <end position="97"/>
    </location>
</feature>
<organism evidence="2 3">
    <name type="scientific">Xylaria arbuscula</name>
    <dbReference type="NCBI Taxonomy" id="114810"/>
    <lineage>
        <taxon>Eukaryota</taxon>
        <taxon>Fungi</taxon>
        <taxon>Dikarya</taxon>
        <taxon>Ascomycota</taxon>
        <taxon>Pezizomycotina</taxon>
        <taxon>Sordariomycetes</taxon>
        <taxon>Xylariomycetidae</taxon>
        <taxon>Xylariales</taxon>
        <taxon>Xylariaceae</taxon>
        <taxon>Xylaria</taxon>
    </lineage>
</organism>
<dbReference type="EMBL" id="JANPWZ010000756">
    <property type="protein sequence ID" value="KAJ3572540.1"/>
    <property type="molecule type" value="Genomic_DNA"/>
</dbReference>
<proteinExistence type="predicted"/>
<evidence type="ECO:0000313" key="3">
    <source>
        <dbReference type="Proteomes" id="UP001148614"/>
    </source>
</evidence>
<protein>
    <submittedName>
        <fullName evidence="2">Uncharacterized protein</fullName>
    </submittedName>
</protein>
<accession>A0A9W8NF87</accession>
<evidence type="ECO:0000313" key="2">
    <source>
        <dbReference type="EMBL" id="KAJ3572540.1"/>
    </source>
</evidence>
<feature type="compositionally biased region" description="Basic and acidic residues" evidence="1">
    <location>
        <begin position="65"/>
        <end position="78"/>
    </location>
</feature>
<feature type="region of interest" description="Disordered" evidence="1">
    <location>
        <begin position="1"/>
        <end position="97"/>
    </location>
</feature>
<sequence length="308" mass="34384">MLLSPRPTLKPRCSKPGTNPTIAGHRYRHSRQVEQSKPSPYIRKGYHPKSRQITRSRKANAPRIGWDRDDQEDGRRLASDPTISLPGEEPRRTPRLQRQEAFRAPPDWEDDAVDDAALYRLGILYDGDDENAHVRGSGFSLDAIIHSDPAYSFRPAKRAKKAHSPPPKEKDLDLSVDLPFTYLTDDSTTTRFLEPISDEMPTWTHGGHYLHLTRTNRDLAAPLATIHELFESSTLPHAPPPAANDFPDLIYDAEEDHEEYSEGGDWALVSDPDAGATSLDTRIDGVLDGMETANSIDGAWVFVAGDDT</sequence>
<name>A0A9W8NF87_9PEZI</name>
<dbReference type="Proteomes" id="UP001148614">
    <property type="component" value="Unassembled WGS sequence"/>
</dbReference>
<dbReference type="VEuPathDB" id="FungiDB:F4678DRAFT_214604"/>
<dbReference type="AlphaFoldDB" id="A0A9W8NF87"/>